<dbReference type="InterPro" id="IPR017737">
    <property type="entry name" value="TssE1-like"/>
</dbReference>
<name>A0A4D7ARM9_9HYPH</name>
<dbReference type="SUPFAM" id="SSF160719">
    <property type="entry name" value="gpW/gp25-like"/>
    <property type="match status" value="1"/>
</dbReference>
<feature type="domain" description="IraD/Gp25-like" evidence="1">
    <location>
        <begin position="64"/>
        <end position="166"/>
    </location>
</feature>
<organism evidence="2 3">
    <name type="scientific">Phreatobacter stygius</name>
    <dbReference type="NCBI Taxonomy" id="1940610"/>
    <lineage>
        <taxon>Bacteria</taxon>
        <taxon>Pseudomonadati</taxon>
        <taxon>Pseudomonadota</taxon>
        <taxon>Alphaproteobacteria</taxon>
        <taxon>Hyphomicrobiales</taxon>
        <taxon>Phreatobacteraceae</taxon>
        <taxon>Phreatobacter</taxon>
    </lineage>
</organism>
<sequence length="192" mass="21001">MGGVMGVSPRKDRLSPPLMHAFRSAHAERVFAAKIVPVAAEEPSPRKRGASSRISLRPPITEAALRQEVARDLADLVNTVNLESAVDLEGFDAVRRSILNFGLREVTSRFADQAADGRLARDVEEAIRRYEPRLVAGSLRINQVVRVDEPSLSVRLEISGDLSCEPVDVPVVFIADVDVDNRKINVSRTAAP</sequence>
<dbReference type="InterPro" id="IPR007048">
    <property type="entry name" value="IraD/Gp25-like"/>
</dbReference>
<protein>
    <submittedName>
        <fullName evidence="2">Type VI secretion system baseplate subunit TssE</fullName>
    </submittedName>
</protein>
<dbReference type="Pfam" id="PF04965">
    <property type="entry name" value="GPW_gp25"/>
    <property type="match status" value="1"/>
</dbReference>
<dbReference type="PANTHER" id="PTHR38595:SF1">
    <property type="entry name" value="TYPE VI SECRETION SYSTEM COMPONENT TSSE1"/>
    <property type="match status" value="1"/>
</dbReference>
<evidence type="ECO:0000259" key="1">
    <source>
        <dbReference type="Pfam" id="PF04965"/>
    </source>
</evidence>
<reference evidence="2 3" key="1">
    <citation type="submission" date="2019-04" db="EMBL/GenBank/DDBJ databases">
        <title>Phreatobacter aquaticus sp. nov.</title>
        <authorList>
            <person name="Choi A."/>
        </authorList>
    </citation>
    <scope>NUCLEOTIDE SEQUENCE [LARGE SCALE GENOMIC DNA]</scope>
    <source>
        <strain evidence="2 3">KCTC 52518</strain>
    </source>
</reference>
<dbReference type="Proteomes" id="UP000298781">
    <property type="component" value="Chromosome"/>
</dbReference>
<accession>A0A4D7ARM9</accession>
<dbReference type="AlphaFoldDB" id="A0A4D7ARM9"/>
<dbReference type="EMBL" id="CP039690">
    <property type="protein sequence ID" value="QCI64044.1"/>
    <property type="molecule type" value="Genomic_DNA"/>
</dbReference>
<gene>
    <name evidence="2" type="primary">tssE</name>
    <name evidence="2" type="ORF">E8M01_07160</name>
</gene>
<dbReference type="KEGG" id="pstg:E8M01_07160"/>
<dbReference type="NCBIfam" id="TIGR03357">
    <property type="entry name" value="VI_zyme"/>
    <property type="match status" value="1"/>
</dbReference>
<proteinExistence type="predicted"/>
<evidence type="ECO:0000313" key="3">
    <source>
        <dbReference type="Proteomes" id="UP000298781"/>
    </source>
</evidence>
<dbReference type="PANTHER" id="PTHR38595">
    <property type="entry name" value="CYTOPLASMIC PROTEIN-RELATED"/>
    <property type="match status" value="1"/>
</dbReference>
<dbReference type="OrthoDB" id="119583at2"/>
<keyword evidence="3" id="KW-1185">Reference proteome</keyword>
<dbReference type="InterPro" id="IPR053176">
    <property type="entry name" value="T6SS_TssE1-like"/>
</dbReference>
<evidence type="ECO:0000313" key="2">
    <source>
        <dbReference type="EMBL" id="QCI64044.1"/>
    </source>
</evidence>